<organism evidence="1 2">
    <name type="scientific">Tannerella sp. oral taxon BU063 isolate Cell 1/3</name>
    <dbReference type="NCBI Taxonomy" id="1411022"/>
    <lineage>
        <taxon>Bacteria</taxon>
        <taxon>Pseudomonadati</taxon>
        <taxon>Bacteroidota</taxon>
        <taxon>Bacteroidia</taxon>
        <taxon>Bacteroidales</taxon>
        <taxon>Tannerellaceae</taxon>
        <taxon>Tannerella</taxon>
    </lineage>
</organism>
<proteinExistence type="predicted"/>
<comment type="caution">
    <text evidence="1">The sequence shown here is derived from an EMBL/GenBank/DDBJ whole genome shotgun (WGS) entry which is preliminary data.</text>
</comment>
<name>W2CH53_9BACT</name>
<gene>
    <name evidence="1" type="ORF">T230_15785</name>
</gene>
<dbReference type="EMBL" id="AYYE01001261">
    <property type="protein sequence ID" value="ETK05826.1"/>
    <property type="molecule type" value="Genomic_DNA"/>
</dbReference>
<evidence type="ECO:0000313" key="2">
    <source>
        <dbReference type="Proteomes" id="UP000034982"/>
    </source>
</evidence>
<dbReference type="AlphaFoldDB" id="W2CH53"/>
<protein>
    <submittedName>
        <fullName evidence="1">Uncharacterized protein</fullName>
    </submittedName>
</protein>
<dbReference type="Proteomes" id="UP000034982">
    <property type="component" value="Unassembled WGS sequence"/>
</dbReference>
<reference evidence="1 2" key="1">
    <citation type="submission" date="2013-11" db="EMBL/GenBank/DDBJ databases">
        <title>Single cell genomics of uncultured Tannerella BU063 (oral taxon 286).</title>
        <authorList>
            <person name="Beall C.J."/>
            <person name="Campbell A.G."/>
            <person name="Griffen A.L."/>
            <person name="Podar M."/>
            <person name="Leys E.J."/>
        </authorList>
    </citation>
    <scope>NUCLEOTIDE SEQUENCE [LARGE SCALE GENOMIC DNA]</scope>
    <source>
        <strain evidence="1">Cell 1/3</strain>
    </source>
</reference>
<sequence length="100" mass="10828">MRMDRGGAIAWVRCRSESVAGITKPITGFVKRLPAAGNEIFFASCATQGAKKGVFRSPALCRKQKGGLFRALRCAGSKKEVFFGPCVVQETKRRSFSSPA</sequence>
<accession>W2CH53</accession>
<evidence type="ECO:0000313" key="1">
    <source>
        <dbReference type="EMBL" id="ETK05826.1"/>
    </source>
</evidence>